<organism evidence="2 3">
    <name type="scientific">Actinokineospora guangxiensis</name>
    <dbReference type="NCBI Taxonomy" id="1490288"/>
    <lineage>
        <taxon>Bacteria</taxon>
        <taxon>Bacillati</taxon>
        <taxon>Actinomycetota</taxon>
        <taxon>Actinomycetes</taxon>
        <taxon>Pseudonocardiales</taxon>
        <taxon>Pseudonocardiaceae</taxon>
        <taxon>Actinokineospora</taxon>
    </lineage>
</organism>
<evidence type="ECO:0000256" key="1">
    <source>
        <dbReference type="SAM" id="SignalP"/>
    </source>
</evidence>
<comment type="caution">
    <text evidence="2">The sequence shown here is derived from an EMBL/GenBank/DDBJ whole genome shotgun (WGS) entry which is preliminary data.</text>
</comment>
<keyword evidence="1" id="KW-0732">Signal</keyword>
<dbReference type="RefSeq" id="WP_378246825.1">
    <property type="nucleotide sequence ID" value="NZ_JBHSKF010000004.1"/>
</dbReference>
<reference evidence="3" key="1">
    <citation type="journal article" date="2019" name="Int. J. Syst. Evol. Microbiol.">
        <title>The Global Catalogue of Microorganisms (GCM) 10K type strain sequencing project: providing services to taxonomists for standard genome sequencing and annotation.</title>
        <authorList>
            <consortium name="The Broad Institute Genomics Platform"/>
            <consortium name="The Broad Institute Genome Sequencing Center for Infectious Disease"/>
            <person name="Wu L."/>
            <person name="Ma J."/>
        </authorList>
    </citation>
    <scope>NUCLEOTIDE SEQUENCE [LARGE SCALE GENOMIC DNA]</scope>
    <source>
        <strain evidence="3">CCUG 59778</strain>
    </source>
</reference>
<accession>A0ABW0ELM2</accession>
<gene>
    <name evidence="2" type="ORF">ACFPM7_11375</name>
</gene>
<name>A0ABW0ELM2_9PSEU</name>
<evidence type="ECO:0008006" key="4">
    <source>
        <dbReference type="Google" id="ProtNLM"/>
    </source>
</evidence>
<dbReference type="Proteomes" id="UP001596157">
    <property type="component" value="Unassembled WGS sequence"/>
</dbReference>
<feature type="chain" id="PRO_5046518271" description="Cohesin domain-containing protein" evidence="1">
    <location>
        <begin position="18"/>
        <end position="160"/>
    </location>
</feature>
<sequence length="160" mass="16841">MRLLPIALALIPLTACASPRVGALPADNGLLPVVVITWCGDAPAQVDVTSSGISLHYRPVAPLEGAEVELDLTEPGPGWVREAGISDGGRESILRPYAEDMEVVVTVSSEATSGDRNGSGDIGTVDFTLKELAEAAAVLVYDEDVNRNEEVPRGEFALRC</sequence>
<feature type="signal peptide" evidence="1">
    <location>
        <begin position="1"/>
        <end position="17"/>
    </location>
</feature>
<dbReference type="EMBL" id="JBHSKF010000004">
    <property type="protein sequence ID" value="MFC5287651.1"/>
    <property type="molecule type" value="Genomic_DNA"/>
</dbReference>
<proteinExistence type="predicted"/>
<protein>
    <recommendedName>
        <fullName evidence="4">Cohesin domain-containing protein</fullName>
    </recommendedName>
</protein>
<evidence type="ECO:0000313" key="3">
    <source>
        <dbReference type="Proteomes" id="UP001596157"/>
    </source>
</evidence>
<keyword evidence="3" id="KW-1185">Reference proteome</keyword>
<evidence type="ECO:0000313" key="2">
    <source>
        <dbReference type="EMBL" id="MFC5287651.1"/>
    </source>
</evidence>